<keyword evidence="3" id="KW-1185">Reference proteome</keyword>
<accession>A0A7V8RFJ7</accession>
<sequence length="387" mass="42413">MVVSSRKARTTSFRRAMACMRGFRRCSSMKGRSLPSDGEDRAVEPIEAEPRGRVALRRALALTSLLFFLGTGAFVADSPIPGNDSQQITVRTPRDLPRLPHQLGNGPLTLVGGWELQSDNSEFGGFSALHAMGNGRLIALSDAAILAGFTITAKGRAQDSFIAPLPVRKGEPSTKKDQDSESLTFDPVSGRYWVGFEQRHRIRRYAPGFARAEATGKPLAMQEWPNNGGAEAMVRLRDGRFLVFSESRSIRPGVTVGLIFRGDPAETGAKAVSFAYQPPQGYRITDIAQLPDGRLIALHRRFNLAEGVSAKIALIDTNTVRAKALVRPRVIATLKPPLPVDNMEGIAVDREGRRTILWVIADDNYLLLQRSLLLKFELSEPPSSPRS</sequence>
<dbReference type="Pfam" id="PF13449">
    <property type="entry name" value="Phytase-like"/>
    <property type="match status" value="1"/>
</dbReference>
<evidence type="ECO:0000259" key="1">
    <source>
        <dbReference type="Pfam" id="PF13449"/>
    </source>
</evidence>
<dbReference type="AlphaFoldDB" id="A0A7V8RFJ7"/>
<evidence type="ECO:0000313" key="3">
    <source>
        <dbReference type="Proteomes" id="UP000589292"/>
    </source>
</evidence>
<dbReference type="Proteomes" id="UP000589292">
    <property type="component" value="Unassembled WGS sequence"/>
</dbReference>
<evidence type="ECO:0000313" key="2">
    <source>
        <dbReference type="EMBL" id="MBA1375536.1"/>
    </source>
</evidence>
<protein>
    <submittedName>
        <fullName evidence="2">Esterase-like activity of phytase family protein</fullName>
    </submittedName>
</protein>
<reference evidence="2 3" key="1">
    <citation type="journal article" date="1994" name="Int. J. Syst. Bacteriol.">
        <title>Phylogenetic positions of novel aerobic, bacteriochlorophyll a-containing bacteria and description of Roseococcus thiosulfatophilus gen. nov., sp. nov., Erythromicrobium ramosum gen. nov., sp. nov., and Erythrobacter litoralis sp. nov.</title>
        <authorList>
            <person name="Yurkov V."/>
            <person name="Stackebrandt E."/>
            <person name="Holmes A."/>
            <person name="Fuerst J.A."/>
            <person name="Hugenholtz P."/>
            <person name="Golecki J."/>
            <person name="Gad'on N."/>
            <person name="Gorlenko V.M."/>
            <person name="Kompantseva E.I."/>
            <person name="Drews G."/>
        </authorList>
    </citation>
    <scope>NUCLEOTIDE SEQUENCE [LARGE SCALE GENOMIC DNA]</scope>
    <source>
        <strain evidence="2 3">KR-99</strain>
    </source>
</reference>
<comment type="caution">
    <text evidence="2">The sequence shown here is derived from an EMBL/GenBank/DDBJ whole genome shotgun (WGS) entry which is preliminary data.</text>
</comment>
<dbReference type="EMBL" id="VDES01000003">
    <property type="protein sequence ID" value="MBA1375536.1"/>
    <property type="molecule type" value="Genomic_DNA"/>
</dbReference>
<gene>
    <name evidence="2" type="ORF">FG486_14400</name>
</gene>
<organism evidence="2 3">
    <name type="scientific">Sphingomonas ursincola</name>
    <dbReference type="NCBI Taxonomy" id="56361"/>
    <lineage>
        <taxon>Bacteria</taxon>
        <taxon>Pseudomonadati</taxon>
        <taxon>Pseudomonadota</taxon>
        <taxon>Alphaproteobacteria</taxon>
        <taxon>Sphingomonadales</taxon>
        <taxon>Sphingomonadaceae</taxon>
        <taxon>Sphingomonas</taxon>
    </lineage>
</organism>
<proteinExistence type="predicted"/>
<dbReference type="InterPro" id="IPR027372">
    <property type="entry name" value="Phytase-like_dom"/>
</dbReference>
<feature type="domain" description="Phytase-like" evidence="1">
    <location>
        <begin position="122"/>
        <end position="365"/>
    </location>
</feature>
<dbReference type="SUPFAM" id="SSF63829">
    <property type="entry name" value="Calcium-dependent phosphotriesterase"/>
    <property type="match status" value="1"/>
</dbReference>
<name>A0A7V8RFJ7_9SPHN</name>